<proteinExistence type="predicted"/>
<comment type="caution">
    <text evidence="2">The sequence shown here is derived from an EMBL/GenBank/DDBJ whole genome shotgun (WGS) entry which is preliminary data.</text>
</comment>
<organism evidence="2 3">
    <name type="scientific">Hyphomonas atlantica</name>
    <dbReference type="NCBI Taxonomy" id="1280948"/>
    <lineage>
        <taxon>Bacteria</taxon>
        <taxon>Pseudomonadati</taxon>
        <taxon>Pseudomonadota</taxon>
        <taxon>Alphaproteobacteria</taxon>
        <taxon>Hyphomonadales</taxon>
        <taxon>Hyphomonadaceae</taxon>
        <taxon>Hyphomonas</taxon>
    </lineage>
</organism>
<protein>
    <submittedName>
        <fullName evidence="1">DUF3617 domain-containing protein</fullName>
    </submittedName>
</protein>
<evidence type="ECO:0000313" key="4">
    <source>
        <dbReference type="Proteomes" id="UP000259173"/>
    </source>
</evidence>
<dbReference type="STRING" id="1280948.HY36_13060"/>
<name>A0A059EA35_9PROT</name>
<dbReference type="Proteomes" id="UP000259173">
    <property type="component" value="Unassembled WGS sequence"/>
</dbReference>
<reference evidence="2 3" key="1">
    <citation type="journal article" date="2014" name="Antonie Van Leeuwenhoek">
        <title>Hyphomonas beringensis sp. nov. and Hyphomonas chukchiensis sp. nov., isolated from surface seawater of the Bering Sea and Chukchi Sea.</title>
        <authorList>
            <person name="Li C."/>
            <person name="Lai Q."/>
            <person name="Li G."/>
            <person name="Dong C."/>
            <person name="Wang J."/>
            <person name="Liao Y."/>
            <person name="Shao Z."/>
        </authorList>
    </citation>
    <scope>NUCLEOTIDE SEQUENCE [LARGE SCALE GENOMIC DNA]</scope>
    <source>
        <strain evidence="2 3">22II1-22F38</strain>
    </source>
</reference>
<sequence>MRRLVIGALCIVLTGHASGQEAITVNKGSWETTLSMVPELTMFGVRQDIDPEFEFTTECWASEEDTRLDVDTIGIDNCDVLDSRGSDNHLSFDLSCKMDDIELVGDALIVVAPDRNSLQGSMIIEGEAESVSIRMIGLFSGHKTGACTG</sequence>
<dbReference type="AlphaFoldDB" id="A0A059EA35"/>
<dbReference type="RefSeq" id="WP_035548908.1">
    <property type="nucleotide sequence ID" value="NZ_AWFH01000003.1"/>
</dbReference>
<accession>A0A059EA35</accession>
<dbReference type="Proteomes" id="UP000024547">
    <property type="component" value="Unassembled WGS sequence"/>
</dbReference>
<dbReference type="EMBL" id="AWFH01000003">
    <property type="protein sequence ID" value="KCZ64518.1"/>
    <property type="molecule type" value="Genomic_DNA"/>
</dbReference>
<dbReference type="EMBL" id="DMBR01000116">
    <property type="protein sequence ID" value="HAE93701.1"/>
    <property type="molecule type" value="Genomic_DNA"/>
</dbReference>
<evidence type="ECO:0000313" key="3">
    <source>
        <dbReference type="Proteomes" id="UP000024547"/>
    </source>
</evidence>
<reference evidence="1 4" key="2">
    <citation type="journal article" date="2018" name="Nat. Biotechnol.">
        <title>A standardized bacterial taxonomy based on genome phylogeny substantially revises the tree of life.</title>
        <authorList>
            <person name="Parks D.H."/>
            <person name="Chuvochina M."/>
            <person name="Waite D.W."/>
            <person name="Rinke C."/>
            <person name="Skarshewski A."/>
            <person name="Chaumeil P.A."/>
            <person name="Hugenholtz P."/>
        </authorList>
    </citation>
    <scope>NUCLEOTIDE SEQUENCE [LARGE SCALE GENOMIC DNA]</scope>
    <source>
        <strain evidence="1">UBA8557</strain>
    </source>
</reference>
<evidence type="ECO:0000313" key="1">
    <source>
        <dbReference type="EMBL" id="HAE93701.1"/>
    </source>
</evidence>
<dbReference type="PATRIC" id="fig|1280948.3.peg.850"/>
<keyword evidence="3" id="KW-1185">Reference proteome</keyword>
<gene>
    <name evidence="1" type="ORF">DCG65_04020</name>
    <name evidence="2" type="ORF">HY36_13060</name>
</gene>
<evidence type="ECO:0000313" key="2">
    <source>
        <dbReference type="EMBL" id="KCZ64518.1"/>
    </source>
</evidence>